<dbReference type="InterPro" id="IPR029058">
    <property type="entry name" value="AB_hydrolase_fold"/>
</dbReference>
<feature type="transmembrane region" description="Helical" evidence="2">
    <location>
        <begin position="94"/>
        <end position="115"/>
    </location>
</feature>
<feature type="transmembrane region" description="Helical" evidence="2">
    <location>
        <begin position="136"/>
        <end position="155"/>
    </location>
</feature>
<evidence type="ECO:0000256" key="1">
    <source>
        <dbReference type="SAM" id="MobiDB-lite"/>
    </source>
</evidence>
<keyword evidence="4" id="KW-1185">Reference proteome</keyword>
<feature type="region of interest" description="Disordered" evidence="1">
    <location>
        <begin position="1"/>
        <end position="80"/>
    </location>
</feature>
<accession>A0A0D6EQD9</accession>
<dbReference type="EMBL" id="CENE01000022">
    <property type="protein sequence ID" value="CEQ42242.1"/>
    <property type="molecule type" value="Genomic_DNA"/>
</dbReference>
<dbReference type="Gene3D" id="3.40.50.1820">
    <property type="entry name" value="alpha/beta hydrolase"/>
    <property type="match status" value="1"/>
</dbReference>
<reference evidence="4" key="1">
    <citation type="submission" date="2015-02" db="EMBL/GenBank/DDBJ databases">
        <authorList>
            <person name="Gon?alves P."/>
        </authorList>
    </citation>
    <scope>NUCLEOTIDE SEQUENCE [LARGE SCALE GENOMIC DNA]</scope>
</reference>
<gene>
    <name evidence="3" type="primary">SPOSA6832_04038</name>
</gene>
<feature type="transmembrane region" description="Helical" evidence="2">
    <location>
        <begin position="249"/>
        <end position="272"/>
    </location>
</feature>
<feature type="compositionally biased region" description="Polar residues" evidence="1">
    <location>
        <begin position="49"/>
        <end position="59"/>
    </location>
</feature>
<keyword evidence="2" id="KW-0472">Membrane</keyword>
<organism evidence="3 4">
    <name type="scientific">Sporidiobolus salmonicolor</name>
    <name type="common">Yeast-like fungus</name>
    <name type="synonym">Sporobolomyces salmonicolor</name>
    <dbReference type="NCBI Taxonomy" id="5005"/>
    <lineage>
        <taxon>Eukaryota</taxon>
        <taxon>Fungi</taxon>
        <taxon>Dikarya</taxon>
        <taxon>Basidiomycota</taxon>
        <taxon>Pucciniomycotina</taxon>
        <taxon>Microbotryomycetes</taxon>
        <taxon>Sporidiobolales</taxon>
        <taxon>Sporidiobolaceae</taxon>
        <taxon>Sporobolomyces</taxon>
    </lineage>
</organism>
<dbReference type="Pfam" id="PF10329">
    <property type="entry name" value="DUF2417"/>
    <property type="match status" value="1"/>
</dbReference>
<keyword evidence="2" id="KW-1133">Transmembrane helix</keyword>
<protein>
    <submittedName>
        <fullName evidence="3">SPOSA6832_04038-mRNA-1:cds</fullName>
    </submittedName>
</protein>
<dbReference type="AlphaFoldDB" id="A0A0D6EQD9"/>
<evidence type="ECO:0000256" key="2">
    <source>
        <dbReference type="SAM" id="Phobius"/>
    </source>
</evidence>
<feature type="transmembrane region" description="Helical" evidence="2">
    <location>
        <begin position="161"/>
        <end position="181"/>
    </location>
</feature>
<feature type="non-terminal residue" evidence="3">
    <location>
        <position position="1"/>
    </location>
</feature>
<feature type="compositionally biased region" description="Polar residues" evidence="1">
    <location>
        <begin position="1"/>
        <end position="15"/>
    </location>
</feature>
<name>A0A0D6EQD9_SPOSA</name>
<dbReference type="OrthoDB" id="164921at2759"/>
<keyword evidence="2" id="KW-0812">Transmembrane</keyword>
<dbReference type="Proteomes" id="UP000243876">
    <property type="component" value="Unassembled WGS sequence"/>
</dbReference>
<dbReference type="InterPro" id="IPR019431">
    <property type="entry name" value="DUF2417"/>
</dbReference>
<evidence type="ECO:0000313" key="3">
    <source>
        <dbReference type="EMBL" id="CEQ42242.1"/>
    </source>
</evidence>
<sequence length="640" mass="69882">MASRSNARASGNGTRASHVGDRPYEVDSGGGDATEVTNFDDAPPMDPPQTRNDQVNATERTALLGRPAPKHARGRDAVEENAATTRPWTLKIDFVVALLLLLASGYFWSMSIAAVKSPFITHTALPPHRGSMFLPIWASFLSCVINTLSLLSFLFPHESPLLSFYTSLGSSFFALLTLILCVSVTQLRIVESVLTCVLLGLAIVSSLHAALSASLTNRYAPLLDPPEELDAEVEVGCLVSLKRVGKYTLGFFGISLPLAIGHVAILGAFILLSLDVIMRAIDASIEQPGQRWKIDPWLWQRRQFPELGRGLFQSGGREYRVHLACRGVGLDDPPYVVASPVNSSSALGRPTVRRTILVESEQGIPGAVDAEWLLRMMREGDLNSGDVETRVCFWDRPGYGFSDSSPTSSNPHIVTALTQALSVSGEMARLEPPPSLNLEDAAAPSPLARSGFILVSRGHATPITTLFASLHPRLVHSFLYLSPTAPSSVLSRAARSKFAVIPTFFTRTLPALTTELGIKRTWWALKGVGRRRRVLAREKEWVSGQIERAWVQERFEADRGVDSDGAKAWEKRRGRYPNRPTVILGGAGKAGEGQKFVDEVVGEGLRRWDTEWKGGRDGCNGGQGWEKVCREAVKELLALD</sequence>
<proteinExistence type="predicted"/>
<evidence type="ECO:0000313" key="4">
    <source>
        <dbReference type="Proteomes" id="UP000243876"/>
    </source>
</evidence>
<feature type="transmembrane region" description="Helical" evidence="2">
    <location>
        <begin position="193"/>
        <end position="215"/>
    </location>
</feature>